<keyword evidence="3" id="KW-1185">Reference proteome</keyword>
<evidence type="ECO:0000313" key="2">
    <source>
        <dbReference type="EMBL" id="GBE63048.1"/>
    </source>
</evidence>
<dbReference type="EMBL" id="BDSA01000013">
    <property type="protein sequence ID" value="GBE63048.1"/>
    <property type="molecule type" value="Genomic_DNA"/>
</dbReference>
<comment type="caution">
    <text evidence="2">The sequence shown here is derived from an EMBL/GenBank/DDBJ whole genome shotgun (WGS) entry which is preliminary data.</text>
</comment>
<organism evidence="2 3">
    <name type="scientific">Babesia ovata</name>
    <dbReference type="NCBI Taxonomy" id="189622"/>
    <lineage>
        <taxon>Eukaryota</taxon>
        <taxon>Sar</taxon>
        <taxon>Alveolata</taxon>
        <taxon>Apicomplexa</taxon>
        <taxon>Aconoidasida</taxon>
        <taxon>Piroplasmida</taxon>
        <taxon>Babesiidae</taxon>
        <taxon>Babesia</taxon>
    </lineage>
</organism>
<proteinExistence type="predicted"/>
<reference evidence="2 3" key="1">
    <citation type="journal article" date="2017" name="BMC Genomics">
        <title>Whole-genome assembly of Babesia ovata and comparative genomics between closely related pathogens.</title>
        <authorList>
            <person name="Yamagishi J."/>
            <person name="Asada M."/>
            <person name="Hakimi H."/>
            <person name="Tanaka T.Q."/>
            <person name="Sugimoto C."/>
            <person name="Kawazu S."/>
        </authorList>
    </citation>
    <scope>NUCLEOTIDE SEQUENCE [LARGE SCALE GENOMIC DNA]</scope>
    <source>
        <strain evidence="2 3">Miyake</strain>
    </source>
</reference>
<name>A0A2H6KJ86_9APIC</name>
<evidence type="ECO:0000313" key="3">
    <source>
        <dbReference type="Proteomes" id="UP000236319"/>
    </source>
</evidence>
<dbReference type="AlphaFoldDB" id="A0A2H6KJ86"/>
<protein>
    <submittedName>
        <fullName evidence="2">FBN isoform g</fullName>
    </submittedName>
</protein>
<dbReference type="GeneID" id="39876818"/>
<dbReference type="RefSeq" id="XP_028869291.1">
    <property type="nucleotide sequence ID" value="XM_029013458.1"/>
</dbReference>
<sequence>MQQQDEMRRAYAIADDAKRYSVIAEDALRVIFPQSSKNNFHVIKLLFDAKYANDAVNTELWEGISAKVNTITEGNRKINAAAYEPAPVESVKTGVLQYATVLQDFDGYEKRVSQINIVDLRRYLDDLMKSSELYMQLKMLKALPPYWLNDVKAVMLIRKLSAAYGARGHYNFTGPISEALKGVADPESPETKDYQTWINRQRAHLQQLAVLLTKYDVEKTDETCSSPQCLGYTDSANVALWYELYSAMDEQTVLMRSVADLKAAIRLTFARRGKTGYGYHNLNKIASILTDVLPHRVMTEEERNEFEAKVNLLRESMAKAAVANSDAAAPEVTDEAVLDHFDPTLPHNASHAELTLLVVYTKSLLRDAVKDTKYVRANLTVVSSGELIPRDSSSGDWRSGLAKLQVTTDVISGVIDRSKSKIDEIDAYSKRHLTSSANEYISEYVGSCISKRAHRVFANTSAVRGLMLDFYADLHRTFVPKDAKTQVHAPAELLNEIARLVSESCRALDRYLGPYVKLRGSVAMEMAKVGEALASIPSSAASSTVFESMRAKYDDLKDEMHLVLNQFGDLITNAERVRGLLRFVKGNVASESGADREQLWHAYFELRADIHNGILLGASFESIGYRREMMSHVADRLISLAGGDSGSSEESRGATTPPAGSAEDAISPGAGDASASSAETAVPGVEGDASTDVREAAGEQYPTDKLATENMATAEPTVDMPSTTSSGLEKAAALSAEQPGSRMSVDKTPSALKVTTAPSVVTAAPSGDVPASKEEGNPSASAASNKSKEGLEAPVNATEPAAEGDGKSNLREKKASGFDALCACLNAAFVLGLSIAVLG</sequence>
<accession>A0A2H6KJ86</accession>
<evidence type="ECO:0000256" key="1">
    <source>
        <dbReference type="SAM" id="MobiDB-lite"/>
    </source>
</evidence>
<dbReference type="Proteomes" id="UP000236319">
    <property type="component" value="Unassembled WGS sequence"/>
</dbReference>
<feature type="compositionally biased region" description="Low complexity" evidence="1">
    <location>
        <begin position="664"/>
        <end position="678"/>
    </location>
</feature>
<gene>
    <name evidence="2" type="ORF">BOVATA_045410</name>
</gene>
<feature type="region of interest" description="Disordered" evidence="1">
    <location>
        <begin position="641"/>
        <end position="809"/>
    </location>
</feature>
<dbReference type="VEuPathDB" id="PiroplasmaDB:BOVATA_045410"/>
<dbReference type="OrthoDB" id="366771at2759"/>